<dbReference type="KEGG" id="lma:LMJF_33_1880"/>
<dbReference type="RefSeq" id="XP_001685948.1">
    <property type="nucleotide sequence ID" value="XM_001685896.1"/>
</dbReference>
<name>Q4Q400_LEIMA</name>
<dbReference type="Pfam" id="PF00612">
    <property type="entry name" value="IQ"/>
    <property type="match status" value="1"/>
</dbReference>
<evidence type="ECO:0000313" key="1">
    <source>
        <dbReference type="EMBL" id="CAJ06485.1"/>
    </source>
</evidence>
<dbReference type="AlphaFoldDB" id="Q4Q400"/>
<evidence type="ECO:0000313" key="2">
    <source>
        <dbReference type="Proteomes" id="UP000000542"/>
    </source>
</evidence>
<dbReference type="VEuPathDB" id="TriTrypDB:LMJSD75_330028000"/>
<organism evidence="1 2">
    <name type="scientific">Leishmania major</name>
    <dbReference type="NCBI Taxonomy" id="5664"/>
    <lineage>
        <taxon>Eukaryota</taxon>
        <taxon>Discoba</taxon>
        <taxon>Euglenozoa</taxon>
        <taxon>Kinetoplastea</taxon>
        <taxon>Metakinetoplastina</taxon>
        <taxon>Trypanosomatida</taxon>
        <taxon>Trypanosomatidae</taxon>
        <taxon>Leishmaniinae</taxon>
        <taxon>Leishmania</taxon>
    </lineage>
</organism>
<accession>Q4Q400</accession>
<gene>
    <name evidence="1" type="ORF">LMJF_33_1880</name>
</gene>
<dbReference type="OMA" id="MRLTWEA"/>
<dbReference type="InterPro" id="IPR000048">
    <property type="entry name" value="IQ_motif_EF-hand-BS"/>
</dbReference>
<sequence length="311" mass="35114">MREAFVWEVTLPFSADVYGVLHCHRLRLTIPSPHGHHRIMSENLDRYDAYRLFCISAAAVNGDEDELQDRLGIVEEYLTEYEGLCRAFHKAQRTTHAQEIRRLLADEAEERRFLKEDADSLPWKLFINMSFACAQELVVEHERKMRQGIVAAYTASFTELLFPYETLQRMRLTWEALDSLALKACIVGRYGVREGQLARTSIPGYTAGSTFPPSARAAAAADAVRSLLAEEHQERQEMIEARGQHVAAALLILASSEKFRSFASASVCGMGFLPQLRNNLASTARQALDNSATRIQSAYRGYRVRAVRARS</sequence>
<dbReference type="CDD" id="cd23767">
    <property type="entry name" value="IQCD"/>
    <property type="match status" value="1"/>
</dbReference>
<dbReference type="Gene3D" id="1.20.5.190">
    <property type="match status" value="1"/>
</dbReference>
<dbReference type="eggNOG" id="ENOG502SBJW">
    <property type="taxonomic scope" value="Eukaryota"/>
</dbReference>
<dbReference type="VEuPathDB" id="TriTrypDB:LMJLV39_330028400"/>
<dbReference type="VEuPathDB" id="TriTrypDB:LmjF.33.1880"/>
<keyword evidence="2" id="KW-1185">Reference proteome</keyword>
<reference evidence="1 2" key="1">
    <citation type="journal article" date="2005" name="Science">
        <title>The genome of the kinetoplastid parasite, Leishmania major.</title>
        <authorList>
            <person name="Ivens A.C."/>
            <person name="Peacock C.S."/>
            <person name="Worthey E.A."/>
            <person name="Murphy L."/>
            <person name="Aggarwal G."/>
            <person name="Berriman M."/>
            <person name="Sisk E."/>
            <person name="Rajandream M.A."/>
            <person name="Adlem E."/>
            <person name="Aert R."/>
            <person name="Anupama A."/>
            <person name="Apostolou Z."/>
            <person name="Attipoe P."/>
            <person name="Bason N."/>
            <person name="Bauser C."/>
            <person name="Beck A."/>
            <person name="Beverley S.M."/>
            <person name="Bianchettin G."/>
            <person name="Borzym K."/>
            <person name="Bothe G."/>
            <person name="Bruschi C.V."/>
            <person name="Collins M."/>
            <person name="Cadag E."/>
            <person name="Ciarloni L."/>
            <person name="Clayton C."/>
            <person name="Coulson R.M."/>
            <person name="Cronin A."/>
            <person name="Cruz A.K."/>
            <person name="Davies R.M."/>
            <person name="De Gaudenzi J."/>
            <person name="Dobson D.E."/>
            <person name="Duesterhoeft A."/>
            <person name="Fazelina G."/>
            <person name="Fosker N."/>
            <person name="Frasch A.C."/>
            <person name="Fraser A."/>
            <person name="Fuchs M."/>
            <person name="Gabel C."/>
            <person name="Goble A."/>
            <person name="Goffeau A."/>
            <person name="Harris D."/>
            <person name="Hertz-Fowler C."/>
            <person name="Hilbert H."/>
            <person name="Horn D."/>
            <person name="Huang Y."/>
            <person name="Klages S."/>
            <person name="Knights A."/>
            <person name="Kube M."/>
            <person name="Larke N."/>
            <person name="Litvin L."/>
            <person name="Lord A."/>
            <person name="Louie T."/>
            <person name="Marra M."/>
            <person name="Masuy D."/>
            <person name="Matthews K."/>
            <person name="Michaeli S."/>
            <person name="Mottram J.C."/>
            <person name="Muller-Auer S."/>
            <person name="Munden H."/>
            <person name="Nelson S."/>
            <person name="Norbertczak H."/>
            <person name="Oliver K."/>
            <person name="O'neil S."/>
            <person name="Pentony M."/>
            <person name="Pohl T.M."/>
            <person name="Price C."/>
            <person name="Purnelle B."/>
            <person name="Quail M.A."/>
            <person name="Rabbinowitsch E."/>
            <person name="Reinhardt R."/>
            <person name="Rieger M."/>
            <person name="Rinta J."/>
            <person name="Robben J."/>
            <person name="Robertson L."/>
            <person name="Ruiz J.C."/>
            <person name="Rutter S."/>
            <person name="Saunders D."/>
            <person name="Schafer M."/>
            <person name="Schein J."/>
            <person name="Schwartz D.C."/>
            <person name="Seeger K."/>
            <person name="Seyler A."/>
            <person name="Sharp S."/>
            <person name="Shin H."/>
            <person name="Sivam D."/>
            <person name="Squares R."/>
            <person name="Squares S."/>
            <person name="Tosato V."/>
            <person name="Vogt C."/>
            <person name="Volckaert G."/>
            <person name="Wambutt R."/>
            <person name="Warren T."/>
            <person name="Wedler H."/>
            <person name="Woodward J."/>
            <person name="Zhou S."/>
            <person name="Zimmermann W."/>
            <person name="Smith D.F."/>
            <person name="Blackwell J.M."/>
            <person name="Stuart K.D."/>
            <person name="Barrell B."/>
            <person name="Myler P.J."/>
        </authorList>
    </citation>
    <scope>NUCLEOTIDE SEQUENCE [LARGE SCALE GENOMIC DNA]</scope>
    <source>
        <strain evidence="2">MHOM/IL/81/Friedlin</strain>
    </source>
</reference>
<protein>
    <submittedName>
        <fullName evidence="1">Uncharacterized protein</fullName>
    </submittedName>
</protein>
<dbReference type="VEuPathDB" id="TriTrypDB:LMJFC_330030400"/>
<dbReference type="GeneID" id="5654611"/>
<dbReference type="HOGENOM" id="CLU_895602_0_0_1"/>
<dbReference type="EMBL" id="FR796429">
    <property type="protein sequence ID" value="CAJ06485.1"/>
    <property type="molecule type" value="Genomic_DNA"/>
</dbReference>
<dbReference type="Proteomes" id="UP000000542">
    <property type="component" value="Chromosome 33"/>
</dbReference>
<dbReference type="InParanoid" id="Q4Q400"/>
<proteinExistence type="predicted"/>
<reference evidence="1 2" key="2">
    <citation type="journal article" date="2011" name="Genome Res.">
        <title>Chromosome and gene copy number variation allow major structural change between species and strains of Leishmania.</title>
        <authorList>
            <person name="Rogers M.B."/>
            <person name="Hilley J.D."/>
            <person name="Dickens N.J."/>
            <person name="Wilkes J."/>
            <person name="Bates P.A."/>
            <person name="Depledge D.P."/>
            <person name="Harris D."/>
            <person name="Her Y."/>
            <person name="Herzyk P."/>
            <person name="Imamura H."/>
            <person name="Otto T.D."/>
            <person name="Sanders M."/>
            <person name="Seeger K."/>
            <person name="Dujardin J.C."/>
            <person name="Berriman M."/>
            <person name="Smith D.F."/>
            <person name="Hertz-Fowler C."/>
            <person name="Mottram J.C."/>
        </authorList>
    </citation>
    <scope>NUCLEOTIDE SEQUENCE [LARGE SCALE GENOMIC DNA]</scope>
    <source>
        <strain evidence="2">MHOM/IL/81/Friedlin</strain>
    </source>
</reference>
<dbReference type="PROSITE" id="PS50096">
    <property type="entry name" value="IQ"/>
    <property type="match status" value="1"/>
</dbReference>